<gene>
    <name evidence="3" type="ORF">SK128_016676</name>
</gene>
<sequence length="165" mass="17808">MRRFWVLSVVTLGALIAPSVSEEAKDVQTEKGKYLFGSYSTATYTVVQASTSTVYFSCIQGSAADLCAGRKRASKMLQKSTEPLIEGRALEGDSQTNLESSKSDDTQALETRPKESDGKFAFTIWTTSKTTTSITVFYTNTSTTIRLSYACVAGGMSKPSDTCNG</sequence>
<feature type="compositionally biased region" description="Basic and acidic residues" evidence="1">
    <location>
        <begin position="101"/>
        <end position="114"/>
    </location>
</feature>
<keyword evidence="2" id="KW-0732">Signal</keyword>
<evidence type="ECO:0000256" key="1">
    <source>
        <dbReference type="SAM" id="MobiDB-lite"/>
    </source>
</evidence>
<dbReference type="Proteomes" id="UP001381693">
    <property type="component" value="Unassembled WGS sequence"/>
</dbReference>
<dbReference type="EMBL" id="JAXCGZ010009798">
    <property type="protein sequence ID" value="KAK7076177.1"/>
    <property type="molecule type" value="Genomic_DNA"/>
</dbReference>
<evidence type="ECO:0000313" key="3">
    <source>
        <dbReference type="EMBL" id="KAK7076177.1"/>
    </source>
</evidence>
<feature type="chain" id="PRO_5042916387" evidence="2">
    <location>
        <begin position="22"/>
        <end position="165"/>
    </location>
</feature>
<proteinExistence type="predicted"/>
<organism evidence="3 4">
    <name type="scientific">Halocaridina rubra</name>
    <name type="common">Hawaiian red shrimp</name>
    <dbReference type="NCBI Taxonomy" id="373956"/>
    <lineage>
        <taxon>Eukaryota</taxon>
        <taxon>Metazoa</taxon>
        <taxon>Ecdysozoa</taxon>
        <taxon>Arthropoda</taxon>
        <taxon>Crustacea</taxon>
        <taxon>Multicrustacea</taxon>
        <taxon>Malacostraca</taxon>
        <taxon>Eumalacostraca</taxon>
        <taxon>Eucarida</taxon>
        <taxon>Decapoda</taxon>
        <taxon>Pleocyemata</taxon>
        <taxon>Caridea</taxon>
        <taxon>Atyoidea</taxon>
        <taxon>Atyidae</taxon>
        <taxon>Halocaridina</taxon>
    </lineage>
</organism>
<feature type="signal peptide" evidence="2">
    <location>
        <begin position="1"/>
        <end position="21"/>
    </location>
</feature>
<reference evidence="3 4" key="1">
    <citation type="submission" date="2023-11" db="EMBL/GenBank/DDBJ databases">
        <title>Halocaridina rubra genome assembly.</title>
        <authorList>
            <person name="Smith C."/>
        </authorList>
    </citation>
    <scope>NUCLEOTIDE SEQUENCE [LARGE SCALE GENOMIC DNA]</scope>
    <source>
        <strain evidence="3">EP-1</strain>
        <tissue evidence="3">Whole</tissue>
    </source>
</reference>
<evidence type="ECO:0000313" key="4">
    <source>
        <dbReference type="Proteomes" id="UP001381693"/>
    </source>
</evidence>
<accession>A0AAN9AAE4</accession>
<name>A0AAN9AAE4_HALRR</name>
<evidence type="ECO:0000256" key="2">
    <source>
        <dbReference type="SAM" id="SignalP"/>
    </source>
</evidence>
<comment type="caution">
    <text evidence="3">The sequence shown here is derived from an EMBL/GenBank/DDBJ whole genome shotgun (WGS) entry which is preliminary data.</text>
</comment>
<keyword evidence="4" id="KW-1185">Reference proteome</keyword>
<dbReference type="AlphaFoldDB" id="A0AAN9AAE4"/>
<protein>
    <submittedName>
        <fullName evidence="3">Uncharacterized protein</fullName>
    </submittedName>
</protein>
<feature type="region of interest" description="Disordered" evidence="1">
    <location>
        <begin position="88"/>
        <end position="114"/>
    </location>
</feature>